<dbReference type="RefSeq" id="WP_149611153.1">
    <property type="nucleotide sequence ID" value="NZ_VTUX01000003.1"/>
</dbReference>
<feature type="domain" description="Glycosyltransferase 2-like" evidence="1">
    <location>
        <begin position="12"/>
        <end position="154"/>
    </location>
</feature>
<proteinExistence type="predicted"/>
<keyword evidence="2" id="KW-0808">Transferase</keyword>
<dbReference type="Gene3D" id="3.90.550.10">
    <property type="entry name" value="Spore Coat Polysaccharide Biosynthesis Protein SpsA, Chain A"/>
    <property type="match status" value="1"/>
</dbReference>
<evidence type="ECO:0000313" key="3">
    <source>
        <dbReference type="Proteomes" id="UP000323708"/>
    </source>
</evidence>
<sequence length="281" mass="31063">MEASSSPTTRISVSIVVFNSALELLQKTLLSLGDAIAPVVAGGIGAVDITVVDNGSEKGYGCQLRELLRQLREEQGIDVELLSLPLNRGFGAGHNSVISGNPGDFHLILNPDVELAPDALLRAVRRLRSDEGLALLSPFALGRDGRQEFLCKRPPSVFVLCLRAFLPALGRRFFPTHMSRYEMSDVCGTESDVKVPLVSGCFMLARGGDLQSLGGFDERYFLYFEDFDLSLRLGELGSVMYVPEVRIVHHGGYASSKGWRHLGMFMRSGLRYFQQHGWRWI</sequence>
<gene>
    <name evidence="2" type="ORF">F0M18_09475</name>
</gene>
<dbReference type="SUPFAM" id="SSF53448">
    <property type="entry name" value="Nucleotide-diphospho-sugar transferases"/>
    <property type="match status" value="1"/>
</dbReference>
<dbReference type="AlphaFoldDB" id="A0A5B0X0N4"/>
<dbReference type="CDD" id="cd04186">
    <property type="entry name" value="GT_2_like_c"/>
    <property type="match status" value="1"/>
</dbReference>
<evidence type="ECO:0000259" key="1">
    <source>
        <dbReference type="Pfam" id="PF00535"/>
    </source>
</evidence>
<dbReference type="PANTHER" id="PTHR43179:SF10">
    <property type="entry name" value="GLYCOSYL TRANSFERASE"/>
    <property type="match status" value="1"/>
</dbReference>
<dbReference type="PANTHER" id="PTHR43179">
    <property type="entry name" value="RHAMNOSYLTRANSFERASE WBBL"/>
    <property type="match status" value="1"/>
</dbReference>
<protein>
    <submittedName>
        <fullName evidence="2">Glycosyltransferase family 2 protein</fullName>
    </submittedName>
</protein>
<dbReference type="InterPro" id="IPR029044">
    <property type="entry name" value="Nucleotide-diphossugar_trans"/>
</dbReference>
<dbReference type="GO" id="GO:0016740">
    <property type="term" value="F:transferase activity"/>
    <property type="evidence" value="ECO:0007669"/>
    <property type="project" value="UniProtKB-KW"/>
</dbReference>
<organism evidence="2 3">
    <name type="scientific">Pseudohalioglobus sediminis</name>
    <dbReference type="NCBI Taxonomy" id="2606449"/>
    <lineage>
        <taxon>Bacteria</taxon>
        <taxon>Pseudomonadati</taxon>
        <taxon>Pseudomonadota</taxon>
        <taxon>Gammaproteobacteria</taxon>
        <taxon>Cellvibrionales</taxon>
        <taxon>Halieaceae</taxon>
        <taxon>Pseudohalioglobus</taxon>
    </lineage>
</organism>
<dbReference type="Proteomes" id="UP000323708">
    <property type="component" value="Unassembled WGS sequence"/>
</dbReference>
<dbReference type="InterPro" id="IPR001173">
    <property type="entry name" value="Glyco_trans_2-like"/>
</dbReference>
<keyword evidence="3" id="KW-1185">Reference proteome</keyword>
<name>A0A5B0X0N4_9GAMM</name>
<reference evidence="2 3" key="1">
    <citation type="submission" date="2019-09" db="EMBL/GenBank/DDBJ databases">
        <authorList>
            <person name="Chen X.-Y."/>
        </authorList>
    </citation>
    <scope>NUCLEOTIDE SEQUENCE [LARGE SCALE GENOMIC DNA]</scope>
    <source>
        <strain evidence="2 3">NY5</strain>
    </source>
</reference>
<dbReference type="Pfam" id="PF00535">
    <property type="entry name" value="Glycos_transf_2"/>
    <property type="match status" value="1"/>
</dbReference>
<comment type="caution">
    <text evidence="2">The sequence shown here is derived from an EMBL/GenBank/DDBJ whole genome shotgun (WGS) entry which is preliminary data.</text>
</comment>
<dbReference type="EMBL" id="VTUX01000003">
    <property type="protein sequence ID" value="KAA1192870.1"/>
    <property type="molecule type" value="Genomic_DNA"/>
</dbReference>
<evidence type="ECO:0000313" key="2">
    <source>
        <dbReference type="EMBL" id="KAA1192870.1"/>
    </source>
</evidence>
<accession>A0A5B0X0N4</accession>